<dbReference type="EMBL" id="KI630614">
    <property type="protein sequence ID" value="EYU35530.1"/>
    <property type="molecule type" value="Genomic_DNA"/>
</dbReference>
<organism evidence="1 2">
    <name type="scientific">Erythranthe guttata</name>
    <name type="common">Yellow monkey flower</name>
    <name type="synonym">Mimulus guttatus</name>
    <dbReference type="NCBI Taxonomy" id="4155"/>
    <lineage>
        <taxon>Eukaryota</taxon>
        <taxon>Viridiplantae</taxon>
        <taxon>Streptophyta</taxon>
        <taxon>Embryophyta</taxon>
        <taxon>Tracheophyta</taxon>
        <taxon>Spermatophyta</taxon>
        <taxon>Magnoliopsida</taxon>
        <taxon>eudicotyledons</taxon>
        <taxon>Gunneridae</taxon>
        <taxon>Pentapetalae</taxon>
        <taxon>asterids</taxon>
        <taxon>lamiids</taxon>
        <taxon>Lamiales</taxon>
        <taxon>Phrymaceae</taxon>
        <taxon>Erythranthe</taxon>
    </lineage>
</organism>
<accession>A0A022R9F7</accession>
<name>A0A022R9F7_ERYGU</name>
<keyword evidence="2" id="KW-1185">Reference proteome</keyword>
<dbReference type="Proteomes" id="UP000030748">
    <property type="component" value="Unassembled WGS sequence"/>
</dbReference>
<gene>
    <name evidence="1" type="ORF">MIMGU_mgv11b015712mg</name>
</gene>
<evidence type="ECO:0000313" key="2">
    <source>
        <dbReference type="Proteomes" id="UP000030748"/>
    </source>
</evidence>
<proteinExistence type="predicted"/>
<protein>
    <submittedName>
        <fullName evidence="1">Uncharacterized protein</fullName>
    </submittedName>
</protein>
<dbReference type="AlphaFoldDB" id="A0A022R9F7"/>
<reference evidence="1 2" key="1">
    <citation type="journal article" date="2013" name="Proc. Natl. Acad. Sci. U.S.A.">
        <title>Fine-scale variation in meiotic recombination in Mimulus inferred from population shotgun sequencing.</title>
        <authorList>
            <person name="Hellsten U."/>
            <person name="Wright K.M."/>
            <person name="Jenkins J."/>
            <person name="Shu S."/>
            <person name="Yuan Y."/>
            <person name="Wessler S.R."/>
            <person name="Schmutz J."/>
            <person name="Willis J.H."/>
            <person name="Rokhsar D.S."/>
        </authorList>
    </citation>
    <scope>NUCLEOTIDE SEQUENCE [LARGE SCALE GENOMIC DNA]</scope>
    <source>
        <strain evidence="2">cv. DUN x IM62</strain>
    </source>
</reference>
<sequence>MHFCVSTFVHAFVLLLMCVYFVAKLCCKCTFAHIFLHRVFLCTFLDVHSCPRTVAQRCCECTFAHIFLHGRLCMFS</sequence>
<evidence type="ECO:0000313" key="1">
    <source>
        <dbReference type="EMBL" id="EYU35530.1"/>
    </source>
</evidence>